<name>A0A8C3XGF0_9PASS</name>
<keyword evidence="3" id="KW-1185">Reference proteome</keyword>
<evidence type="ECO:0000313" key="3">
    <source>
        <dbReference type="Proteomes" id="UP000694396"/>
    </source>
</evidence>
<protein>
    <submittedName>
        <fullName evidence="2">Uncharacterized protein</fullName>
    </submittedName>
</protein>
<proteinExistence type="predicted"/>
<sequence>MPTPRGIDVSHSSKGRLHPARHLFQEHIKVGHFLLVDDYAAPREERVPVAIHQHALHGRLREPRRLCARTRHAAGSVRPALPEPPAPPENLRESKTHVPSIQI</sequence>
<organism evidence="2 3">
    <name type="scientific">Cyanoderma ruficeps</name>
    <name type="common">rufous-capped babbler</name>
    <dbReference type="NCBI Taxonomy" id="181631"/>
    <lineage>
        <taxon>Eukaryota</taxon>
        <taxon>Metazoa</taxon>
        <taxon>Chordata</taxon>
        <taxon>Craniata</taxon>
        <taxon>Vertebrata</taxon>
        <taxon>Euteleostomi</taxon>
        <taxon>Archelosauria</taxon>
        <taxon>Archosauria</taxon>
        <taxon>Dinosauria</taxon>
        <taxon>Saurischia</taxon>
        <taxon>Theropoda</taxon>
        <taxon>Coelurosauria</taxon>
        <taxon>Aves</taxon>
        <taxon>Neognathae</taxon>
        <taxon>Neoaves</taxon>
        <taxon>Telluraves</taxon>
        <taxon>Australaves</taxon>
        <taxon>Passeriformes</taxon>
        <taxon>Sylvioidea</taxon>
        <taxon>Timaliidae</taxon>
        <taxon>Cyanoderma</taxon>
    </lineage>
</organism>
<evidence type="ECO:0000256" key="1">
    <source>
        <dbReference type="SAM" id="MobiDB-lite"/>
    </source>
</evidence>
<dbReference type="Proteomes" id="UP000694396">
    <property type="component" value="Unplaced"/>
</dbReference>
<evidence type="ECO:0000313" key="2">
    <source>
        <dbReference type="Ensembl" id="ENSCRFP00000017927.1"/>
    </source>
</evidence>
<dbReference type="Pfam" id="PF15354">
    <property type="entry name" value="KAAG1"/>
    <property type="match status" value="1"/>
</dbReference>
<dbReference type="InterPro" id="IPR029407">
    <property type="entry name" value="KAAG1"/>
</dbReference>
<dbReference type="AlphaFoldDB" id="A0A8C3XGF0"/>
<reference evidence="2" key="1">
    <citation type="submission" date="2025-08" db="UniProtKB">
        <authorList>
            <consortium name="Ensembl"/>
        </authorList>
    </citation>
    <scope>IDENTIFICATION</scope>
</reference>
<feature type="region of interest" description="Disordered" evidence="1">
    <location>
        <begin position="71"/>
        <end position="103"/>
    </location>
</feature>
<accession>A0A8C3XGF0</accession>
<dbReference type="Ensembl" id="ENSCRFT00000018539.1">
    <property type="protein sequence ID" value="ENSCRFP00000017927.1"/>
    <property type="gene ID" value="ENSCRFG00000013616.1"/>
</dbReference>
<reference evidence="2" key="2">
    <citation type="submission" date="2025-09" db="UniProtKB">
        <authorList>
            <consortium name="Ensembl"/>
        </authorList>
    </citation>
    <scope>IDENTIFICATION</scope>
</reference>